<dbReference type="AlphaFoldDB" id="A0A0A8YXX2"/>
<evidence type="ECO:0000313" key="1">
    <source>
        <dbReference type="EMBL" id="JAD31426.1"/>
    </source>
</evidence>
<reference evidence="1" key="1">
    <citation type="submission" date="2014-09" db="EMBL/GenBank/DDBJ databases">
        <authorList>
            <person name="Magalhaes I.L.F."/>
            <person name="Oliveira U."/>
            <person name="Santos F.R."/>
            <person name="Vidigal T.H.D.A."/>
            <person name="Brescovit A.D."/>
            <person name="Santos A.J."/>
        </authorList>
    </citation>
    <scope>NUCLEOTIDE SEQUENCE</scope>
    <source>
        <tissue evidence="1">Shoot tissue taken approximately 20 cm above the soil surface</tissue>
    </source>
</reference>
<reference evidence="1" key="2">
    <citation type="journal article" date="2015" name="Data Brief">
        <title>Shoot transcriptome of the giant reed, Arundo donax.</title>
        <authorList>
            <person name="Barrero R.A."/>
            <person name="Guerrero F.D."/>
            <person name="Moolhuijzen P."/>
            <person name="Goolsby J.A."/>
            <person name="Tidwell J."/>
            <person name="Bellgard S.E."/>
            <person name="Bellgard M.I."/>
        </authorList>
    </citation>
    <scope>NUCLEOTIDE SEQUENCE</scope>
    <source>
        <tissue evidence="1">Shoot tissue taken approximately 20 cm above the soil surface</tissue>
    </source>
</reference>
<organism evidence="1">
    <name type="scientific">Arundo donax</name>
    <name type="common">Giant reed</name>
    <name type="synonym">Donax arundinaceus</name>
    <dbReference type="NCBI Taxonomy" id="35708"/>
    <lineage>
        <taxon>Eukaryota</taxon>
        <taxon>Viridiplantae</taxon>
        <taxon>Streptophyta</taxon>
        <taxon>Embryophyta</taxon>
        <taxon>Tracheophyta</taxon>
        <taxon>Spermatophyta</taxon>
        <taxon>Magnoliopsida</taxon>
        <taxon>Liliopsida</taxon>
        <taxon>Poales</taxon>
        <taxon>Poaceae</taxon>
        <taxon>PACMAD clade</taxon>
        <taxon>Arundinoideae</taxon>
        <taxon>Arundineae</taxon>
        <taxon>Arundo</taxon>
    </lineage>
</organism>
<dbReference type="EMBL" id="GBRH01266469">
    <property type="protein sequence ID" value="JAD31426.1"/>
    <property type="molecule type" value="Transcribed_RNA"/>
</dbReference>
<protein>
    <submittedName>
        <fullName evidence="1">Uncharacterized protein</fullName>
    </submittedName>
</protein>
<accession>A0A0A8YXX2</accession>
<sequence length="38" mass="4690">MLQQAQKFQSQKYSMERHQFQAQTTNQMRSINRNVHYC</sequence>
<proteinExistence type="predicted"/>
<name>A0A0A8YXX2_ARUDO</name>